<feature type="compositionally biased region" description="Basic and acidic residues" evidence="1">
    <location>
        <begin position="673"/>
        <end position="690"/>
    </location>
</feature>
<feature type="compositionally biased region" description="Basic and acidic residues" evidence="1">
    <location>
        <begin position="179"/>
        <end position="191"/>
    </location>
</feature>
<feature type="compositionally biased region" description="Low complexity" evidence="1">
    <location>
        <begin position="29"/>
        <end position="49"/>
    </location>
</feature>
<evidence type="ECO:0000313" key="2">
    <source>
        <dbReference type="EMBL" id="KAK3394213.1"/>
    </source>
</evidence>
<gene>
    <name evidence="2" type="ORF">B0H63DRAFT_39960</name>
</gene>
<dbReference type="AlphaFoldDB" id="A0AAE0P6C2"/>
<reference evidence="2" key="2">
    <citation type="submission" date="2023-06" db="EMBL/GenBank/DDBJ databases">
        <authorList>
            <consortium name="Lawrence Berkeley National Laboratory"/>
            <person name="Haridas S."/>
            <person name="Hensen N."/>
            <person name="Bonometti L."/>
            <person name="Westerberg I."/>
            <person name="Brannstrom I.O."/>
            <person name="Guillou S."/>
            <person name="Cros-Aarteil S."/>
            <person name="Calhoun S."/>
            <person name="Kuo A."/>
            <person name="Mondo S."/>
            <person name="Pangilinan J."/>
            <person name="Riley R."/>
            <person name="LaButti K."/>
            <person name="Andreopoulos B."/>
            <person name="Lipzen A."/>
            <person name="Chen C."/>
            <person name="Yanf M."/>
            <person name="Daum C."/>
            <person name="Ng V."/>
            <person name="Clum A."/>
            <person name="Steindorff A."/>
            <person name="Ohm R."/>
            <person name="Martin F."/>
            <person name="Silar P."/>
            <person name="Natvig D."/>
            <person name="Lalanne C."/>
            <person name="Gautier V."/>
            <person name="Ament-velasquez S.L."/>
            <person name="Kruys A."/>
            <person name="Hutchinson M.I."/>
            <person name="Powell A.J."/>
            <person name="Barry K."/>
            <person name="Miller A.N."/>
            <person name="Grigoriev I.V."/>
            <person name="Debuchy R."/>
            <person name="Gladieux P."/>
            <person name="Thoren M.H."/>
            <person name="Johannesson H."/>
        </authorList>
    </citation>
    <scope>NUCLEOTIDE SEQUENCE</scope>
    <source>
        <strain evidence="2">CBS 232.78</strain>
    </source>
</reference>
<protein>
    <submittedName>
        <fullName evidence="2">Uncharacterized protein</fullName>
    </submittedName>
</protein>
<dbReference type="Proteomes" id="UP001285441">
    <property type="component" value="Unassembled WGS sequence"/>
</dbReference>
<feature type="compositionally biased region" description="Polar residues" evidence="1">
    <location>
        <begin position="230"/>
        <end position="245"/>
    </location>
</feature>
<reference evidence="2" key="1">
    <citation type="journal article" date="2023" name="Mol. Phylogenet. Evol.">
        <title>Genome-scale phylogeny and comparative genomics of the fungal order Sordariales.</title>
        <authorList>
            <person name="Hensen N."/>
            <person name="Bonometti L."/>
            <person name="Westerberg I."/>
            <person name="Brannstrom I.O."/>
            <person name="Guillou S."/>
            <person name="Cros-Aarteil S."/>
            <person name="Calhoun S."/>
            <person name="Haridas S."/>
            <person name="Kuo A."/>
            <person name="Mondo S."/>
            <person name="Pangilinan J."/>
            <person name="Riley R."/>
            <person name="LaButti K."/>
            <person name="Andreopoulos B."/>
            <person name="Lipzen A."/>
            <person name="Chen C."/>
            <person name="Yan M."/>
            <person name="Daum C."/>
            <person name="Ng V."/>
            <person name="Clum A."/>
            <person name="Steindorff A."/>
            <person name="Ohm R.A."/>
            <person name="Martin F."/>
            <person name="Silar P."/>
            <person name="Natvig D.O."/>
            <person name="Lalanne C."/>
            <person name="Gautier V."/>
            <person name="Ament-Velasquez S.L."/>
            <person name="Kruys A."/>
            <person name="Hutchinson M.I."/>
            <person name="Powell A.J."/>
            <person name="Barry K."/>
            <person name="Miller A.N."/>
            <person name="Grigoriev I.V."/>
            <person name="Debuchy R."/>
            <person name="Gladieux P."/>
            <person name="Hiltunen Thoren M."/>
            <person name="Johannesson H."/>
        </authorList>
    </citation>
    <scope>NUCLEOTIDE SEQUENCE</scope>
    <source>
        <strain evidence="2">CBS 232.78</strain>
    </source>
</reference>
<sequence>MLKPLSESLQKLRRAQRAFVRRKRRSKVRVSFSHSSSSRNSGAKSSSAKRTSRQIKPDDVQISAAPVAPLAATWQDAHIRNSVKQQKDYGPYPPFTHYVVSSSSHEDGHCLGSPSKRRRRHPKVAFEGDARRHSVMRVPDQPYWGTLPKSPIRSPPKYEATSMRQRQELEYSRTDPLQDVERASLARENSIRRRPIPAGQGGARYSVFPKANHQQRTTRTDEQIVPPDLVQSQPVRRSLSQQQRLSALVPVENKPAADQSSSTTKPGCCDSPLIPIAGQDMVSPGEVVIFTAPPRKQTVLSKFAKELKEFAKATAVTGMPQICTPAPTETHASVHTVQEFLPYRQQFQEAGLAVTSADQKAPDRRSVCTRPQHDSSADGRLKFDGSASSQSTQESSTETVVHYLPQEDTSFSIIDQFPQTRSKQKSKRPSRQEDLQRSHAPECQSLAVPAGAENLSATAQDRPTKPRPPAVFLSNNPLPSKPNLPRSTGQYEIQGLANEAHGAQEGTLRSRVRLDSGMEESPRQAPSEEHETTMENSASAFLRIEQVVSANKTNKSLPALPVSRIPSQVRHAMALPSKTGRAPSARQLPATILEEKEPSPEKHRRTDHSPRISAPKTHVTTTEIQNTKNSTIWIAAESGLGSKPELPETWKHAVSTPSSFEKALDDVVRKLKAMEEKKRRKPAAESEKTQARSRRTSSKPLSPSQRLQRAAAMRRQRMADAALHDLESAEKTVLVTPSPHPSQAPPIPILRRVARLAPSDQMNQALPSEAESAASLGDKDINDRDILKGLRIICAASADSELDAWIQSKTGLRLRRFLADLKTFEDLSEDGMAAVDHQRARRRRAERRKLLVE</sequence>
<feature type="region of interest" description="Disordered" evidence="1">
    <location>
        <begin position="673"/>
        <end position="711"/>
    </location>
</feature>
<feature type="compositionally biased region" description="Basic and acidic residues" evidence="1">
    <location>
        <begin position="360"/>
        <end position="383"/>
    </location>
</feature>
<feature type="compositionally biased region" description="Low complexity" evidence="1">
    <location>
        <begin position="388"/>
        <end position="399"/>
    </location>
</feature>
<feature type="region of interest" description="Disordered" evidence="1">
    <location>
        <begin position="513"/>
        <end position="532"/>
    </location>
</feature>
<keyword evidence="3" id="KW-1185">Reference proteome</keyword>
<feature type="compositionally biased region" description="Polar residues" evidence="1">
    <location>
        <begin position="411"/>
        <end position="421"/>
    </location>
</feature>
<feature type="compositionally biased region" description="Low complexity" evidence="1">
    <location>
        <begin position="473"/>
        <end position="487"/>
    </location>
</feature>
<feature type="compositionally biased region" description="Basic and acidic residues" evidence="1">
    <location>
        <begin position="430"/>
        <end position="440"/>
    </location>
</feature>
<evidence type="ECO:0000313" key="3">
    <source>
        <dbReference type="Proteomes" id="UP001285441"/>
    </source>
</evidence>
<feature type="region of interest" description="Disordered" evidence="1">
    <location>
        <begin position="411"/>
        <end position="488"/>
    </location>
</feature>
<comment type="caution">
    <text evidence="2">The sequence shown here is derived from an EMBL/GenBank/DDBJ whole genome shotgun (WGS) entry which is preliminary data.</text>
</comment>
<organism evidence="2 3">
    <name type="scientific">Podospora didyma</name>
    <dbReference type="NCBI Taxonomy" id="330526"/>
    <lineage>
        <taxon>Eukaryota</taxon>
        <taxon>Fungi</taxon>
        <taxon>Dikarya</taxon>
        <taxon>Ascomycota</taxon>
        <taxon>Pezizomycotina</taxon>
        <taxon>Sordariomycetes</taxon>
        <taxon>Sordariomycetidae</taxon>
        <taxon>Sordariales</taxon>
        <taxon>Podosporaceae</taxon>
        <taxon>Podospora</taxon>
    </lineage>
</organism>
<dbReference type="EMBL" id="JAULSW010000001">
    <property type="protein sequence ID" value="KAK3394213.1"/>
    <property type="molecule type" value="Genomic_DNA"/>
</dbReference>
<feature type="region of interest" description="Disordered" evidence="1">
    <location>
        <begin position="354"/>
        <end position="399"/>
    </location>
</feature>
<proteinExistence type="predicted"/>
<evidence type="ECO:0000256" key="1">
    <source>
        <dbReference type="SAM" id="MobiDB-lite"/>
    </source>
</evidence>
<name>A0AAE0P6C2_9PEZI</name>
<feature type="region of interest" description="Disordered" evidence="1">
    <location>
        <begin position="100"/>
        <end position="246"/>
    </location>
</feature>
<accession>A0AAE0P6C2</accession>
<feature type="compositionally biased region" description="Basic residues" evidence="1">
    <location>
        <begin position="11"/>
        <end position="28"/>
    </location>
</feature>
<feature type="region of interest" description="Disordered" evidence="1">
    <location>
        <begin position="1"/>
        <end position="62"/>
    </location>
</feature>
<feature type="region of interest" description="Disordered" evidence="1">
    <location>
        <begin position="576"/>
        <end position="624"/>
    </location>
</feature>